<keyword evidence="1" id="KW-0812">Transmembrane</keyword>
<dbReference type="NCBIfam" id="TIGR02862">
    <property type="entry name" value="spore_BofA"/>
    <property type="match status" value="1"/>
</dbReference>
<dbReference type="EMBL" id="JAGGKT010000006">
    <property type="protein sequence ID" value="MBP1932419.1"/>
    <property type="molecule type" value="Genomic_DNA"/>
</dbReference>
<dbReference type="Proteomes" id="UP001519343">
    <property type="component" value="Unassembled WGS sequence"/>
</dbReference>
<gene>
    <name evidence="2" type="ORF">J2Z37_002420</name>
</gene>
<feature type="transmembrane region" description="Helical" evidence="1">
    <location>
        <begin position="6"/>
        <end position="25"/>
    </location>
</feature>
<keyword evidence="1" id="KW-0472">Membrane</keyword>
<sequence length="88" mass="9579">MGAWIWLVVGLGLVMITVLIGQSAWRPLRWVGYGLFKIALGAILLFVFNSFGTYYDFTIPINPVTAAMSGFLGLPGLVSLTIIKAFLV</sequence>
<protein>
    <submittedName>
        <fullName evidence="2">Inhibitor of the pro-sigma K processing machinery</fullName>
    </submittedName>
</protein>
<dbReference type="InterPro" id="IPR010001">
    <property type="entry name" value="BofA"/>
</dbReference>
<evidence type="ECO:0000313" key="3">
    <source>
        <dbReference type="Proteomes" id="UP001519343"/>
    </source>
</evidence>
<comment type="caution">
    <text evidence="2">The sequence shown here is derived from an EMBL/GenBank/DDBJ whole genome shotgun (WGS) entry which is preliminary data.</text>
</comment>
<feature type="transmembrane region" description="Helical" evidence="1">
    <location>
        <begin position="34"/>
        <end position="55"/>
    </location>
</feature>
<feature type="transmembrane region" description="Helical" evidence="1">
    <location>
        <begin position="67"/>
        <end position="87"/>
    </location>
</feature>
<keyword evidence="3" id="KW-1185">Reference proteome</keyword>
<organism evidence="2 3">
    <name type="scientific">Ammoniphilus resinae</name>
    <dbReference type="NCBI Taxonomy" id="861532"/>
    <lineage>
        <taxon>Bacteria</taxon>
        <taxon>Bacillati</taxon>
        <taxon>Bacillota</taxon>
        <taxon>Bacilli</taxon>
        <taxon>Bacillales</taxon>
        <taxon>Paenibacillaceae</taxon>
        <taxon>Aneurinibacillus group</taxon>
        <taxon>Ammoniphilus</taxon>
    </lineage>
</organism>
<evidence type="ECO:0000313" key="2">
    <source>
        <dbReference type="EMBL" id="MBP1932419.1"/>
    </source>
</evidence>
<evidence type="ECO:0000256" key="1">
    <source>
        <dbReference type="SAM" id="Phobius"/>
    </source>
</evidence>
<reference evidence="2 3" key="1">
    <citation type="submission" date="2021-03" db="EMBL/GenBank/DDBJ databases">
        <title>Genomic Encyclopedia of Type Strains, Phase IV (KMG-IV): sequencing the most valuable type-strain genomes for metagenomic binning, comparative biology and taxonomic classification.</title>
        <authorList>
            <person name="Goeker M."/>
        </authorList>
    </citation>
    <scope>NUCLEOTIDE SEQUENCE [LARGE SCALE GENOMIC DNA]</scope>
    <source>
        <strain evidence="2 3">DSM 24738</strain>
    </source>
</reference>
<dbReference type="RefSeq" id="WP_245203750.1">
    <property type="nucleotide sequence ID" value="NZ_JAGGKT010000006.1"/>
</dbReference>
<accession>A0ABS4GQ77</accession>
<name>A0ABS4GQ77_9BACL</name>
<keyword evidence="1" id="KW-1133">Transmembrane helix</keyword>
<dbReference type="Pfam" id="PF07441">
    <property type="entry name" value="BofA"/>
    <property type="match status" value="1"/>
</dbReference>
<proteinExistence type="predicted"/>